<organism evidence="4 5">
    <name type="scientific">Dryococelus australis</name>
    <dbReference type="NCBI Taxonomy" id="614101"/>
    <lineage>
        <taxon>Eukaryota</taxon>
        <taxon>Metazoa</taxon>
        <taxon>Ecdysozoa</taxon>
        <taxon>Arthropoda</taxon>
        <taxon>Hexapoda</taxon>
        <taxon>Insecta</taxon>
        <taxon>Pterygota</taxon>
        <taxon>Neoptera</taxon>
        <taxon>Polyneoptera</taxon>
        <taxon>Phasmatodea</taxon>
        <taxon>Verophasmatodea</taxon>
        <taxon>Anareolatae</taxon>
        <taxon>Phasmatidae</taxon>
        <taxon>Eurycanthinae</taxon>
        <taxon>Dryococelus</taxon>
    </lineage>
</organism>
<proteinExistence type="predicted"/>
<comment type="caution">
    <text evidence="4">The sequence shown here is derived from an EMBL/GenBank/DDBJ whole genome shotgun (WGS) entry which is preliminary data.</text>
</comment>
<feature type="region of interest" description="Disordered" evidence="3">
    <location>
        <begin position="621"/>
        <end position="644"/>
    </location>
</feature>
<sequence length="644" mass="71435">MELVKDFFRWVATAVAGSWVFRNGRSIERTLNDSAEVRYLSSKCQKLSRGIIKDCTPTWSCGLYRRDAYGSGTLISELGRDVTLPHVYKKLKLVRQLDINGPGVWRVWAPFSTTVDSARELAVEQQHSLAVADWYCSWMLVLVYCGKVRWYSVEAGTQEYVVTTTSQCLRVCRKGRVNVMSVDGSGASGGGRCLGCCWGAWRRRRPLVCIKPLGCSRRPKESRVLRVLASYGARTALPTACPYQRGAGGLAPPVGDGACVVITGLPGYLSLVALAQGYNISGASCPLGWPRLSLWLATFQAALSLKLAGFSGGGGNVETHGFFQALRASLGRADDVTGLKLRLAGCRREEHMRHRHVESLSMQLSFTRYFHSLKMWFMLKRTGVEGIQLYVRKSVQLCQLFVCWVCEDCRFEMCVPSRLGMAVFRLKGDNCLTKQLLSRLNNVGEIYCSPATLRETSAIRKAVGSLLYLSTTTKPDIAYAVCKVSQSSCDPTKTDWQDVKHIMLYLKKTQNLKLTFVSTGGHVDLFCEVVFANGKDRKSVSGYVATLANAPVSWKTRLPKKRDPVATSTTEAEYASMFHAAKEELRLKQIVAELDGKQSTQTSRRQEKTKQVECASKEKILLAQREGKKHRRGGVSSDSLQEGG</sequence>
<evidence type="ECO:0000256" key="1">
    <source>
        <dbReference type="ARBA" id="ARBA00001933"/>
    </source>
</evidence>
<dbReference type="EMBL" id="JARBHB010000001">
    <property type="protein sequence ID" value="KAJ8895380.1"/>
    <property type="molecule type" value="Genomic_DNA"/>
</dbReference>
<dbReference type="Proteomes" id="UP001159363">
    <property type="component" value="Chromosome 1"/>
</dbReference>
<reference evidence="4 5" key="1">
    <citation type="submission" date="2023-02" db="EMBL/GenBank/DDBJ databases">
        <title>LHISI_Scaffold_Assembly.</title>
        <authorList>
            <person name="Stuart O.P."/>
            <person name="Cleave R."/>
            <person name="Magrath M.J.L."/>
            <person name="Mikheyev A.S."/>
        </authorList>
    </citation>
    <scope>NUCLEOTIDE SEQUENCE [LARGE SCALE GENOMIC DNA]</scope>
    <source>
        <strain evidence="4">Daus_M_001</strain>
        <tissue evidence="4">Leg muscle</tissue>
    </source>
</reference>
<accession>A0ABQ9IFD8</accession>
<gene>
    <name evidence="4" type="ORF">PR048_000712</name>
</gene>
<dbReference type="InterPro" id="IPR015422">
    <property type="entry name" value="PyrdxlP-dep_Trfase_small"/>
</dbReference>
<evidence type="ECO:0000313" key="4">
    <source>
        <dbReference type="EMBL" id="KAJ8895380.1"/>
    </source>
</evidence>
<dbReference type="PANTHER" id="PTHR11439:SF467">
    <property type="entry name" value="INTEGRASE CATALYTIC DOMAIN-CONTAINING PROTEIN"/>
    <property type="match status" value="1"/>
</dbReference>
<dbReference type="InterPro" id="IPR002129">
    <property type="entry name" value="PyrdxlP-dep_de-COase"/>
</dbReference>
<dbReference type="PANTHER" id="PTHR11439">
    <property type="entry name" value="GAG-POL-RELATED RETROTRANSPOSON"/>
    <property type="match status" value="1"/>
</dbReference>
<evidence type="ECO:0000256" key="2">
    <source>
        <dbReference type="ARBA" id="ARBA00022898"/>
    </source>
</evidence>
<dbReference type="InterPro" id="IPR015424">
    <property type="entry name" value="PyrdxlP-dep_Trfase"/>
</dbReference>
<evidence type="ECO:0000256" key="3">
    <source>
        <dbReference type="SAM" id="MobiDB-lite"/>
    </source>
</evidence>
<dbReference type="CDD" id="cd09272">
    <property type="entry name" value="RNase_HI_RT_Ty1"/>
    <property type="match status" value="1"/>
</dbReference>
<dbReference type="SUPFAM" id="SSF53383">
    <property type="entry name" value="PLP-dependent transferases"/>
    <property type="match status" value="1"/>
</dbReference>
<dbReference type="Gene3D" id="3.90.1150.10">
    <property type="entry name" value="Aspartate Aminotransferase, domain 1"/>
    <property type="match status" value="1"/>
</dbReference>
<protein>
    <submittedName>
        <fullName evidence="4">Uncharacterized protein</fullName>
    </submittedName>
</protein>
<keyword evidence="5" id="KW-1185">Reference proteome</keyword>
<dbReference type="Pfam" id="PF00282">
    <property type="entry name" value="Pyridoxal_deC"/>
    <property type="match status" value="1"/>
</dbReference>
<name>A0ABQ9IFD8_9NEOP</name>
<keyword evidence="2" id="KW-0663">Pyridoxal phosphate</keyword>
<comment type="cofactor">
    <cofactor evidence="1">
        <name>pyridoxal 5'-phosphate</name>
        <dbReference type="ChEBI" id="CHEBI:597326"/>
    </cofactor>
</comment>
<evidence type="ECO:0000313" key="5">
    <source>
        <dbReference type="Proteomes" id="UP001159363"/>
    </source>
</evidence>